<dbReference type="HOGENOM" id="CLU_000288_63_0_1"/>
<organism evidence="7">
    <name type="scientific">Albugo laibachii Nc14</name>
    <dbReference type="NCBI Taxonomy" id="890382"/>
    <lineage>
        <taxon>Eukaryota</taxon>
        <taxon>Sar</taxon>
        <taxon>Stramenopiles</taxon>
        <taxon>Oomycota</taxon>
        <taxon>Peronosporomycetes</taxon>
        <taxon>Albuginales</taxon>
        <taxon>Albuginaceae</taxon>
        <taxon>Albugo</taxon>
    </lineage>
</organism>
<dbReference type="PROSITE" id="PS00108">
    <property type="entry name" value="PROTEIN_KINASE_ST"/>
    <property type="match status" value="1"/>
</dbReference>
<dbReference type="InterPro" id="IPR011009">
    <property type="entry name" value="Kinase-like_dom_sf"/>
</dbReference>
<keyword evidence="2" id="KW-0808">Transferase</keyword>
<reference evidence="7" key="2">
    <citation type="submission" date="2011-02" db="EMBL/GenBank/DDBJ databases">
        <authorList>
            <person name="MacLean D."/>
        </authorList>
    </citation>
    <scope>NUCLEOTIDE SEQUENCE</scope>
</reference>
<evidence type="ECO:0000256" key="2">
    <source>
        <dbReference type="ARBA" id="ARBA00022679"/>
    </source>
</evidence>
<evidence type="ECO:0000259" key="6">
    <source>
        <dbReference type="PROSITE" id="PS50011"/>
    </source>
</evidence>
<keyword evidence="3" id="KW-0547">Nucleotide-binding</keyword>
<dbReference type="PROSITE" id="PS50011">
    <property type="entry name" value="PROTEIN_KINASE_DOM"/>
    <property type="match status" value="1"/>
</dbReference>
<dbReference type="FunFam" id="1.10.510.10:FF:000571">
    <property type="entry name" value="Maternal embryonic leucine zipper kinase"/>
    <property type="match status" value="1"/>
</dbReference>
<dbReference type="SUPFAM" id="SSF56112">
    <property type="entry name" value="Protein kinase-like (PK-like)"/>
    <property type="match status" value="1"/>
</dbReference>
<keyword evidence="1" id="KW-0723">Serine/threonine-protein kinase</keyword>
<reference evidence="7" key="1">
    <citation type="journal article" date="2011" name="PLoS Biol.">
        <title>Gene gain and loss during evolution of obligate parasitism in the white rust pathogen of Arabidopsis thaliana.</title>
        <authorList>
            <person name="Kemen E."/>
            <person name="Gardiner A."/>
            <person name="Schultz-Larsen T."/>
            <person name="Kemen A.C."/>
            <person name="Balmuth A.L."/>
            <person name="Robert-Seilaniantz A."/>
            <person name="Bailey K."/>
            <person name="Holub E."/>
            <person name="Studholme D.J."/>
            <person name="Maclean D."/>
            <person name="Jones J.D."/>
        </authorList>
    </citation>
    <scope>NUCLEOTIDE SEQUENCE</scope>
</reference>
<dbReference type="GO" id="GO:0004674">
    <property type="term" value="F:protein serine/threonine kinase activity"/>
    <property type="evidence" value="ECO:0007669"/>
    <property type="project" value="UniProtKB-KW"/>
</dbReference>
<dbReference type="Gene3D" id="1.10.510.10">
    <property type="entry name" value="Transferase(Phosphotransferase) domain 1"/>
    <property type="match status" value="1"/>
</dbReference>
<protein>
    <submittedName>
        <fullName evidence="7">Protein kinase putative</fullName>
    </submittedName>
</protein>
<dbReference type="InterPro" id="IPR008271">
    <property type="entry name" value="Ser/Thr_kinase_AS"/>
</dbReference>
<dbReference type="GO" id="GO:0005524">
    <property type="term" value="F:ATP binding"/>
    <property type="evidence" value="ECO:0007669"/>
    <property type="project" value="UniProtKB-KW"/>
</dbReference>
<keyword evidence="5" id="KW-0067">ATP-binding</keyword>
<evidence type="ECO:0000256" key="3">
    <source>
        <dbReference type="ARBA" id="ARBA00022741"/>
    </source>
</evidence>
<evidence type="ECO:0000256" key="5">
    <source>
        <dbReference type="ARBA" id="ARBA00022840"/>
    </source>
</evidence>
<dbReference type="AlphaFoldDB" id="F0W4M7"/>
<accession>F0W4M7</accession>
<sequence>MTIPLRERLRLVLGKTLTEDEVLGRFQFGELLGTGATCKVYAALDATTNAKVAIKVFDKAKLIELRQSIAVRAHKELAVHRVCRRLRKIISEIEILRAIDHPNIIKFFGAYETSHRICIVFEHVKGADLLDYLTKKGRLCEAKATFVFQQIFSAVRYCHERNIYHRDLKLENVLVRSDLHVKVIDFGLAERRHGLLDTVCGTPLYSSPEVLFSDSQFECSGRFQGAPADVWSVGVMLFALLTGCAPFDDSTFETLRYDVSRNRITYPAHISDAAKGLLKTMLTFDPQVRPSITDILDYKWLNPEDVLTAREYTAIDTSPVNAFVRITHQKHIQSHEGSDKTICSSASSDELAI</sequence>
<evidence type="ECO:0000256" key="4">
    <source>
        <dbReference type="ARBA" id="ARBA00022777"/>
    </source>
</evidence>
<dbReference type="SMART" id="SM00220">
    <property type="entry name" value="S_TKc"/>
    <property type="match status" value="1"/>
</dbReference>
<keyword evidence="4 7" id="KW-0418">Kinase</keyword>
<dbReference type="PANTHER" id="PTHR24346">
    <property type="entry name" value="MAP/MICROTUBULE AFFINITY-REGULATING KINASE"/>
    <property type="match status" value="1"/>
</dbReference>
<name>F0W4M7_9STRA</name>
<dbReference type="PANTHER" id="PTHR24346:SF82">
    <property type="entry name" value="KP78A-RELATED"/>
    <property type="match status" value="1"/>
</dbReference>
<dbReference type="Pfam" id="PF00069">
    <property type="entry name" value="Pkinase"/>
    <property type="match status" value="1"/>
</dbReference>
<evidence type="ECO:0000313" key="7">
    <source>
        <dbReference type="EMBL" id="CCA16061.1"/>
    </source>
</evidence>
<dbReference type="GO" id="GO:0035556">
    <property type="term" value="P:intracellular signal transduction"/>
    <property type="evidence" value="ECO:0007669"/>
    <property type="project" value="TreeGrafter"/>
</dbReference>
<dbReference type="InterPro" id="IPR000719">
    <property type="entry name" value="Prot_kinase_dom"/>
</dbReference>
<gene>
    <name evidence="7" type="primary">AlNc14C18G1848</name>
    <name evidence="7" type="ORF">ALNC14_022040</name>
</gene>
<feature type="domain" description="Protein kinase" evidence="6">
    <location>
        <begin position="26"/>
        <end position="301"/>
    </location>
</feature>
<dbReference type="GO" id="GO:0005737">
    <property type="term" value="C:cytoplasm"/>
    <property type="evidence" value="ECO:0007669"/>
    <property type="project" value="TreeGrafter"/>
</dbReference>
<dbReference type="EMBL" id="FR824063">
    <property type="protein sequence ID" value="CCA16061.1"/>
    <property type="molecule type" value="Genomic_DNA"/>
</dbReference>
<evidence type="ECO:0000256" key="1">
    <source>
        <dbReference type="ARBA" id="ARBA00022527"/>
    </source>
</evidence>
<proteinExistence type="predicted"/>